<proteinExistence type="inferred from homology"/>
<protein>
    <submittedName>
        <fullName evidence="2">CatB-related O-acetyltransferase</fullName>
    </submittedName>
</protein>
<dbReference type="Proteomes" id="UP000297555">
    <property type="component" value="Unassembled WGS sequence"/>
</dbReference>
<dbReference type="PANTHER" id="PTHR43300:SF11">
    <property type="entry name" value="ACETYLTRANSFERASE RV3034C-RELATED"/>
    <property type="match status" value="1"/>
</dbReference>
<dbReference type="InterPro" id="IPR011004">
    <property type="entry name" value="Trimer_LpxA-like_sf"/>
</dbReference>
<dbReference type="PANTHER" id="PTHR43300">
    <property type="entry name" value="ACETYLTRANSFERASE"/>
    <property type="match status" value="1"/>
</dbReference>
<reference evidence="2 3" key="1">
    <citation type="submission" date="2019-03" db="EMBL/GenBank/DDBJ databases">
        <title>Draft genome sequence of humic substances-degrading Pseudomonas kribbensis CHA-19 from forest soil.</title>
        <authorList>
            <person name="Kim D."/>
        </authorList>
    </citation>
    <scope>NUCLEOTIDE SEQUENCE [LARGE SCALE GENOMIC DNA]</scope>
    <source>
        <strain evidence="2 3">CHA-19</strain>
    </source>
</reference>
<dbReference type="SUPFAM" id="SSF51161">
    <property type="entry name" value="Trimeric LpxA-like enzymes"/>
    <property type="match status" value="1"/>
</dbReference>
<sequence>MGWLQRWRERRAKRAIRKLPKIERGAARFAQAYPDYAFGRGSYGLPIVHDWKEGSTLKVGAYCSIAEGVQIFLGGHHRADWVTTFPFPAMLPQAAHIRDYSGTHGDVTIGNDVWLCSDCTILSGVTIGSGAIIAAGALVTRDVEPYAVMGGNPAKFLRWRFPEEQRQQLLQSAWWDWPETELHGLAQTLCSDDIEGFLTYARQRRPS</sequence>
<dbReference type="InterPro" id="IPR001451">
    <property type="entry name" value="Hexapep"/>
</dbReference>
<name>A0A4Y8VT62_9PSED</name>
<dbReference type="Pfam" id="PF00132">
    <property type="entry name" value="Hexapep"/>
    <property type="match status" value="1"/>
</dbReference>
<dbReference type="EMBL" id="SPDQ01000001">
    <property type="protein sequence ID" value="TFH83782.1"/>
    <property type="molecule type" value="Genomic_DNA"/>
</dbReference>
<dbReference type="OrthoDB" id="9815592at2"/>
<evidence type="ECO:0000256" key="1">
    <source>
        <dbReference type="ARBA" id="ARBA00007274"/>
    </source>
</evidence>
<keyword evidence="2" id="KW-0808">Transferase</keyword>
<dbReference type="Gene3D" id="2.160.10.10">
    <property type="entry name" value="Hexapeptide repeat proteins"/>
    <property type="match status" value="1"/>
</dbReference>
<accession>A0A4Y8VT62</accession>
<organism evidence="2 3">
    <name type="scientific">Pseudomonas kribbensis</name>
    <dbReference type="NCBI Taxonomy" id="1628086"/>
    <lineage>
        <taxon>Bacteria</taxon>
        <taxon>Pseudomonadati</taxon>
        <taxon>Pseudomonadota</taxon>
        <taxon>Gammaproteobacteria</taxon>
        <taxon>Pseudomonadales</taxon>
        <taxon>Pseudomonadaceae</taxon>
        <taxon>Pseudomonas</taxon>
    </lineage>
</organism>
<dbReference type="RefSeq" id="WP_134825259.1">
    <property type="nucleotide sequence ID" value="NZ_SPDQ01000001.1"/>
</dbReference>
<dbReference type="GO" id="GO:0016740">
    <property type="term" value="F:transferase activity"/>
    <property type="evidence" value="ECO:0007669"/>
    <property type="project" value="UniProtKB-KW"/>
</dbReference>
<comment type="caution">
    <text evidence="2">The sequence shown here is derived from an EMBL/GenBank/DDBJ whole genome shotgun (WGS) entry which is preliminary data.</text>
</comment>
<evidence type="ECO:0000313" key="3">
    <source>
        <dbReference type="Proteomes" id="UP000297555"/>
    </source>
</evidence>
<evidence type="ECO:0000313" key="2">
    <source>
        <dbReference type="EMBL" id="TFH83782.1"/>
    </source>
</evidence>
<dbReference type="InterPro" id="IPR050179">
    <property type="entry name" value="Trans_hexapeptide_repeat"/>
</dbReference>
<gene>
    <name evidence="2" type="ORF">E4J90_01805</name>
</gene>
<dbReference type="CDD" id="cd03349">
    <property type="entry name" value="LbH_XAT"/>
    <property type="match status" value="1"/>
</dbReference>
<comment type="similarity">
    <text evidence="1">Belongs to the transferase hexapeptide repeat family.</text>
</comment>
<dbReference type="AlphaFoldDB" id="A0A4Y8VT62"/>